<dbReference type="GO" id="GO:0043708">
    <property type="term" value="P:cell adhesion involved in biofilm formation"/>
    <property type="evidence" value="ECO:0007669"/>
    <property type="project" value="InterPro"/>
</dbReference>
<dbReference type="Pfam" id="PF01522">
    <property type="entry name" value="Polysacc_deac_1"/>
    <property type="match status" value="1"/>
</dbReference>
<name>A0A4R3MA15_9BURK</name>
<dbReference type="InterPro" id="IPR032772">
    <property type="entry name" value="PGA_deacetylase_PgaB_C"/>
</dbReference>
<dbReference type="Gene3D" id="3.20.20.370">
    <property type="entry name" value="Glycoside hydrolase/deacetylase"/>
    <property type="match status" value="1"/>
</dbReference>
<dbReference type="RefSeq" id="WP_132579996.1">
    <property type="nucleotide sequence ID" value="NZ_SMAJ01000002.1"/>
</dbReference>
<feature type="chain" id="PRO_5020393823" evidence="2">
    <location>
        <begin position="22"/>
        <end position="676"/>
    </location>
</feature>
<comment type="caution">
    <text evidence="4">The sequence shown here is derived from an EMBL/GenBank/DDBJ whole genome shotgun (WGS) entry which is preliminary data.</text>
</comment>
<evidence type="ECO:0000259" key="3">
    <source>
        <dbReference type="PROSITE" id="PS51677"/>
    </source>
</evidence>
<dbReference type="PANTHER" id="PTHR34216">
    <property type="match status" value="1"/>
</dbReference>
<organism evidence="4 5">
    <name type="scientific">Paralcaligenes ureilyticus</name>
    <dbReference type="NCBI Taxonomy" id="627131"/>
    <lineage>
        <taxon>Bacteria</taxon>
        <taxon>Pseudomonadati</taxon>
        <taxon>Pseudomonadota</taxon>
        <taxon>Betaproteobacteria</taxon>
        <taxon>Burkholderiales</taxon>
        <taxon>Alcaligenaceae</taxon>
        <taxon>Paralcaligenes</taxon>
    </lineage>
</organism>
<dbReference type="PROSITE" id="PS51257">
    <property type="entry name" value="PROKAR_LIPOPROTEIN"/>
    <property type="match status" value="1"/>
</dbReference>
<keyword evidence="1 2" id="KW-0732">Signal</keyword>
<dbReference type="EMBL" id="SMAJ01000002">
    <property type="protein sequence ID" value="TCT10424.1"/>
    <property type="molecule type" value="Genomic_DNA"/>
</dbReference>
<keyword evidence="4" id="KW-0449">Lipoprotein</keyword>
<dbReference type="GO" id="GO:0016810">
    <property type="term" value="F:hydrolase activity, acting on carbon-nitrogen (but not peptide) bonds"/>
    <property type="evidence" value="ECO:0007669"/>
    <property type="project" value="InterPro"/>
</dbReference>
<dbReference type="InterPro" id="IPR002509">
    <property type="entry name" value="NODB_dom"/>
</dbReference>
<dbReference type="AlphaFoldDB" id="A0A4R3MA15"/>
<dbReference type="Proteomes" id="UP000295525">
    <property type="component" value="Unassembled WGS sequence"/>
</dbReference>
<evidence type="ECO:0000313" key="4">
    <source>
        <dbReference type="EMBL" id="TCT10424.1"/>
    </source>
</evidence>
<feature type="domain" description="NodB homology" evidence="3">
    <location>
        <begin position="109"/>
        <end position="351"/>
    </location>
</feature>
<gene>
    <name evidence="4" type="ORF">EDC26_102384</name>
</gene>
<sequence>MFTRYPFVRSLWGLLCALALIAGCARDIPVYTPPDQRPVQASQLPWPANQFLTLAYHDIEDSDPDQTFVAVRTDHFVQQMAWLRENGYQPVSVDQILAARQGGKPLPAKAILLTFDDGFSSFYTRAFPILKAYGWPSVLAPEGAWIDTPANQKEDFGGVPIKRDRMLTWSQIREMSQSGLVEIGAHTDALHHGMLANPQGNMEPAATIRSYNPETHQYETEAAFKARLAHDIEQITQKVRRVTGRAPRVWIWPYGEASGTALTIIGAHGYSMAFTLDDGANTLDRLMSSPRLLITPDPPIQDFASAVARRADSPVIRVAHVDLDQVYDPDPAQTERNLGKLVQRISDMQITTVFLQAFADPAGDGLVKSVYFPTHVLPMRADLFNRAAWQLRTRAHVEIYAWMPVLSFDLDAKLARVTRWVPATGKATVDPRQYRRLSPFDPNARKQIIQLYEDLARSAIFDGILYHDDATLSDFEDAGPQALAAYRAAGLPGTIEALRSDPATLQRWTRFKSRTLIDFTNTLTQHVRAIRGPRIKTARNIFAMPILNPKSEAWFAQNLDDFLANYDWTAPMAMPLMENVPAREADAWLDHLVDTVATRPGALKKTVFELQSRDWRAQPGKIDTGHIDSALLAHWMERLQLRGAGSFGYYPDDFAQNQPRLEIIRPAISTAWYPFK</sequence>
<evidence type="ECO:0000256" key="2">
    <source>
        <dbReference type="SAM" id="SignalP"/>
    </source>
</evidence>
<dbReference type="NCBIfam" id="NF011177">
    <property type="entry name" value="PRK14582.1"/>
    <property type="match status" value="1"/>
</dbReference>
<accession>A0A4R3MA15</accession>
<protein>
    <submittedName>
        <fullName evidence="4">Biofilm PGA synthesis lipoprotein PgaB</fullName>
    </submittedName>
</protein>
<dbReference type="InterPro" id="IPR051398">
    <property type="entry name" value="Polysacch_Deacetylase"/>
</dbReference>
<evidence type="ECO:0000313" key="5">
    <source>
        <dbReference type="Proteomes" id="UP000295525"/>
    </source>
</evidence>
<dbReference type="InterPro" id="IPR023854">
    <property type="entry name" value="PGA_deacetylase_PgaB"/>
</dbReference>
<proteinExistence type="predicted"/>
<evidence type="ECO:0000256" key="1">
    <source>
        <dbReference type="ARBA" id="ARBA00022729"/>
    </source>
</evidence>
<feature type="signal peptide" evidence="2">
    <location>
        <begin position="1"/>
        <end position="21"/>
    </location>
</feature>
<dbReference type="GO" id="GO:0005975">
    <property type="term" value="P:carbohydrate metabolic process"/>
    <property type="evidence" value="ECO:0007669"/>
    <property type="project" value="InterPro"/>
</dbReference>
<dbReference type="PANTHER" id="PTHR34216:SF7">
    <property type="entry name" value="POLY-BETA-1,6-N-ACETYL-D-GLUCOSAMINE N-DEACETYLASE"/>
    <property type="match status" value="1"/>
</dbReference>
<dbReference type="PROSITE" id="PS51677">
    <property type="entry name" value="NODB"/>
    <property type="match status" value="1"/>
</dbReference>
<dbReference type="NCBIfam" id="TIGR03938">
    <property type="entry name" value="deacetyl_PgaB"/>
    <property type="match status" value="1"/>
</dbReference>
<dbReference type="Pfam" id="PF14883">
    <property type="entry name" value="GHL13"/>
    <property type="match status" value="1"/>
</dbReference>
<dbReference type="SUPFAM" id="SSF88713">
    <property type="entry name" value="Glycoside hydrolase/deacetylase"/>
    <property type="match status" value="1"/>
</dbReference>
<dbReference type="OrthoDB" id="9814639at2"/>
<dbReference type="Gene3D" id="3.20.20.80">
    <property type="entry name" value="Glycosidases"/>
    <property type="match status" value="1"/>
</dbReference>
<reference evidence="4 5" key="1">
    <citation type="submission" date="2019-03" db="EMBL/GenBank/DDBJ databases">
        <title>Genomic Encyclopedia of Type Strains, Phase IV (KMG-IV): sequencing the most valuable type-strain genomes for metagenomic binning, comparative biology and taxonomic classification.</title>
        <authorList>
            <person name="Goeker M."/>
        </authorList>
    </citation>
    <scope>NUCLEOTIDE SEQUENCE [LARGE SCALE GENOMIC DNA]</scope>
    <source>
        <strain evidence="4 5">DSM 24591</strain>
    </source>
</reference>
<keyword evidence="5" id="KW-1185">Reference proteome</keyword>
<dbReference type="InterPro" id="IPR011330">
    <property type="entry name" value="Glyco_hydro/deAcase_b/a-brl"/>
</dbReference>